<dbReference type="EMBL" id="BQKI01000013">
    <property type="protein sequence ID" value="GJN06787.1"/>
    <property type="molecule type" value="Genomic_DNA"/>
</dbReference>
<keyword evidence="3" id="KW-1185">Reference proteome</keyword>
<dbReference type="Proteomes" id="UP001054889">
    <property type="component" value="Unassembled WGS sequence"/>
</dbReference>
<dbReference type="GO" id="GO:0006893">
    <property type="term" value="P:Golgi to plasma membrane transport"/>
    <property type="evidence" value="ECO:0007669"/>
    <property type="project" value="TreeGrafter"/>
</dbReference>
<dbReference type="PANTHER" id="PTHR16092:SF29">
    <property type="entry name" value="EXPRESSED PROTEIN"/>
    <property type="match status" value="1"/>
</dbReference>
<dbReference type="PANTHER" id="PTHR16092">
    <property type="entry name" value="SEC3/SYNTAXIN-RELATED"/>
    <property type="match status" value="1"/>
</dbReference>
<evidence type="ECO:0000259" key="1">
    <source>
        <dbReference type="Pfam" id="PF20654"/>
    </source>
</evidence>
<reference evidence="2" key="2">
    <citation type="submission" date="2021-12" db="EMBL/GenBank/DDBJ databases">
        <title>Resequencing data analysis of finger millet.</title>
        <authorList>
            <person name="Hatakeyama M."/>
            <person name="Aluri S."/>
            <person name="Balachadran M.T."/>
            <person name="Sivarajan S.R."/>
            <person name="Poveda L."/>
            <person name="Shimizu-Inatsugi R."/>
            <person name="Schlapbach R."/>
            <person name="Sreeman S.M."/>
            <person name="Shimizu K.K."/>
        </authorList>
    </citation>
    <scope>NUCLEOTIDE SEQUENCE</scope>
</reference>
<proteinExistence type="predicted"/>
<dbReference type="GO" id="GO:0000145">
    <property type="term" value="C:exocyst"/>
    <property type="evidence" value="ECO:0007669"/>
    <property type="project" value="TreeGrafter"/>
</dbReference>
<dbReference type="InterPro" id="IPR048628">
    <property type="entry name" value="Sec3_C"/>
</dbReference>
<sequence>MQFVDDACYQIEKYERNVRQIGVVPYIPRFSQLAARMEQYINGSRDLVDQAYTKIVSIMFVILEKIAQVEPKYVDIVLLENYAAFQHRYALFLNPNCDARSILFDIRTKNNMKWLLFCTTNCLNKFNMISSLYDLANVVPTLAKYYHQASEAYEQACSRHINLVIYIHFEKLFQFARKIEELMYNMSPEEVNEIIQFGALSRFLCLIPFQVGMSKVEFRKMLKSSLSGLDKTINAMYRKLQKNITAEELLPSLWEKCKKEFLDKYATFLKLISKVYPDEKVTSATEMRDILASL</sequence>
<comment type="caution">
    <text evidence="2">The sequence shown here is derived from an EMBL/GenBank/DDBJ whole genome shotgun (WGS) entry which is preliminary data.</text>
</comment>
<organism evidence="2 3">
    <name type="scientific">Eleusine coracana subsp. coracana</name>
    <dbReference type="NCBI Taxonomy" id="191504"/>
    <lineage>
        <taxon>Eukaryota</taxon>
        <taxon>Viridiplantae</taxon>
        <taxon>Streptophyta</taxon>
        <taxon>Embryophyta</taxon>
        <taxon>Tracheophyta</taxon>
        <taxon>Spermatophyta</taxon>
        <taxon>Magnoliopsida</taxon>
        <taxon>Liliopsida</taxon>
        <taxon>Poales</taxon>
        <taxon>Poaceae</taxon>
        <taxon>PACMAD clade</taxon>
        <taxon>Chloridoideae</taxon>
        <taxon>Cynodonteae</taxon>
        <taxon>Eleusininae</taxon>
        <taxon>Eleusine</taxon>
    </lineage>
</organism>
<dbReference type="AlphaFoldDB" id="A0AAV5D949"/>
<evidence type="ECO:0000313" key="2">
    <source>
        <dbReference type="EMBL" id="GJN06787.1"/>
    </source>
</evidence>
<protein>
    <recommendedName>
        <fullName evidence="1">Exocyst complex component Sec3 C-terminal domain-containing protein</fullName>
    </recommendedName>
</protein>
<evidence type="ECO:0000313" key="3">
    <source>
        <dbReference type="Proteomes" id="UP001054889"/>
    </source>
</evidence>
<gene>
    <name evidence="2" type="primary">ga24548</name>
    <name evidence="2" type="ORF">PR202_ga24548</name>
</gene>
<accession>A0AAV5D949</accession>
<dbReference type="GO" id="GO:0005886">
    <property type="term" value="C:plasma membrane"/>
    <property type="evidence" value="ECO:0007669"/>
    <property type="project" value="TreeGrafter"/>
</dbReference>
<dbReference type="Pfam" id="PF20654">
    <property type="entry name" value="Sec3_C-term"/>
    <property type="match status" value="1"/>
</dbReference>
<reference evidence="2" key="1">
    <citation type="journal article" date="2018" name="DNA Res.">
        <title>Multiple hybrid de novo genome assembly of finger millet, an orphan allotetraploid crop.</title>
        <authorList>
            <person name="Hatakeyama M."/>
            <person name="Aluri S."/>
            <person name="Balachadran M.T."/>
            <person name="Sivarajan S.R."/>
            <person name="Patrignani A."/>
            <person name="Gruter S."/>
            <person name="Poveda L."/>
            <person name="Shimizu-Inatsugi R."/>
            <person name="Baeten J."/>
            <person name="Francoijs K.J."/>
            <person name="Nataraja K.N."/>
            <person name="Reddy Y.A.N."/>
            <person name="Phadnis S."/>
            <person name="Ravikumar R.L."/>
            <person name="Schlapbach R."/>
            <person name="Sreeman S.M."/>
            <person name="Shimizu K.K."/>
        </authorList>
    </citation>
    <scope>NUCLEOTIDE SEQUENCE</scope>
</reference>
<dbReference type="GO" id="GO:0006887">
    <property type="term" value="P:exocytosis"/>
    <property type="evidence" value="ECO:0007669"/>
    <property type="project" value="TreeGrafter"/>
</dbReference>
<name>A0AAV5D949_ELECO</name>
<dbReference type="GO" id="GO:0005546">
    <property type="term" value="F:phosphatidylinositol-4,5-bisphosphate binding"/>
    <property type="evidence" value="ECO:0007669"/>
    <property type="project" value="TreeGrafter"/>
</dbReference>
<feature type="domain" description="Exocyst complex component Sec3 C-terminal" evidence="1">
    <location>
        <begin position="2"/>
        <end position="278"/>
    </location>
</feature>